<proteinExistence type="predicted"/>
<evidence type="ECO:0000313" key="1">
    <source>
        <dbReference type="EMBL" id="RMZ74115.1"/>
    </source>
</evidence>
<reference evidence="1 2" key="1">
    <citation type="journal article" date="2014" name="PLoS ONE">
        <title>De novo Genome Assembly of the Fungal Plant Pathogen Pyrenophora semeniperda.</title>
        <authorList>
            <person name="Soliai M.M."/>
            <person name="Meyer S.E."/>
            <person name="Udall J.A."/>
            <person name="Elzinga D.E."/>
            <person name="Hermansen R.A."/>
            <person name="Bodily P.M."/>
            <person name="Hart A.A."/>
            <person name="Coleman C.E."/>
        </authorList>
    </citation>
    <scope>NUCLEOTIDE SEQUENCE [LARGE SCALE GENOMIC DNA]</scope>
    <source>
        <strain evidence="1 2">CCB06</strain>
        <tissue evidence="1">Mycelium</tissue>
    </source>
</reference>
<protein>
    <submittedName>
        <fullName evidence="1">Uncharacterized protein</fullName>
    </submittedName>
</protein>
<evidence type="ECO:0000313" key="2">
    <source>
        <dbReference type="Proteomes" id="UP000265663"/>
    </source>
</evidence>
<accession>A0A3M7MHW2</accession>
<gene>
    <name evidence="1" type="ORF">GMOD_00004959</name>
</gene>
<keyword evidence="2" id="KW-1185">Reference proteome</keyword>
<sequence>MKIKSPISMEVLVLNILSHWLLQLHFAISKLKYTSFHAWILQSRYYHALILSFAALRVHSFASVM</sequence>
<name>A0A3M7MHW2_9PLEO</name>
<dbReference type="Proteomes" id="UP000265663">
    <property type="component" value="Unassembled WGS sequence"/>
</dbReference>
<organism evidence="1 2">
    <name type="scientific">Pyrenophora seminiperda CCB06</name>
    <dbReference type="NCBI Taxonomy" id="1302712"/>
    <lineage>
        <taxon>Eukaryota</taxon>
        <taxon>Fungi</taxon>
        <taxon>Dikarya</taxon>
        <taxon>Ascomycota</taxon>
        <taxon>Pezizomycotina</taxon>
        <taxon>Dothideomycetes</taxon>
        <taxon>Pleosporomycetidae</taxon>
        <taxon>Pleosporales</taxon>
        <taxon>Pleosporineae</taxon>
        <taxon>Pleosporaceae</taxon>
        <taxon>Pyrenophora</taxon>
    </lineage>
</organism>
<dbReference type="AlphaFoldDB" id="A0A3M7MHW2"/>
<dbReference type="EMBL" id="KE747843">
    <property type="protein sequence ID" value="RMZ74115.1"/>
    <property type="molecule type" value="Genomic_DNA"/>
</dbReference>